<dbReference type="AlphaFoldDB" id="A0A2M6WAW3"/>
<dbReference type="Proteomes" id="UP000231464">
    <property type="component" value="Unassembled WGS sequence"/>
</dbReference>
<name>A0A2M6WAW3_9BACT</name>
<comment type="caution">
    <text evidence="1">The sequence shown here is derived from an EMBL/GenBank/DDBJ whole genome shotgun (WGS) entry which is preliminary data.</text>
</comment>
<sequence>MTQEQYDFLAKKVEELMQKTKDPVHDFEHVLNVKENALRLKKLLSIKYQQKVDDQILAIICLWHDISYVYYKSGLWQFFVEGIRAEKIVGPYLKSAGLSKKERRLIKSAIRTHPHIYHFFTHYRTLYHKILNDADFIEESNPKRIAQAEASVRQSVFRFLVMKILKPLFYKSYKNYFFNFKESQQLLKQYENIESK</sequence>
<protein>
    <recommendedName>
        <fullName evidence="3">HD domain-containing protein</fullName>
    </recommendedName>
</protein>
<reference evidence="2" key="1">
    <citation type="submission" date="2017-09" db="EMBL/GenBank/DDBJ databases">
        <title>Depth-based differentiation of microbial function through sediment-hosted aquifers and enrichment of novel symbionts in the deep terrestrial subsurface.</title>
        <authorList>
            <person name="Probst A.J."/>
            <person name="Ladd B."/>
            <person name="Jarett J.K."/>
            <person name="Geller-Mcgrath D.E."/>
            <person name="Sieber C.M.K."/>
            <person name="Emerson J.B."/>
            <person name="Anantharaman K."/>
            <person name="Thomas B.C."/>
            <person name="Malmstrom R."/>
            <person name="Stieglmeier M."/>
            <person name="Klingl A."/>
            <person name="Woyke T."/>
            <person name="Ryan C.M."/>
            <person name="Banfield J.F."/>
        </authorList>
    </citation>
    <scope>NUCLEOTIDE SEQUENCE [LARGE SCALE GENOMIC DNA]</scope>
</reference>
<dbReference type="Gene3D" id="1.10.3210.10">
    <property type="entry name" value="Hypothetical protein af1432"/>
    <property type="match status" value="1"/>
</dbReference>
<dbReference type="InterPro" id="IPR003607">
    <property type="entry name" value="HD/PDEase_dom"/>
</dbReference>
<dbReference type="EMBL" id="PFBP01000021">
    <property type="protein sequence ID" value="PIT89911.1"/>
    <property type="molecule type" value="Genomic_DNA"/>
</dbReference>
<evidence type="ECO:0008006" key="3">
    <source>
        <dbReference type="Google" id="ProtNLM"/>
    </source>
</evidence>
<evidence type="ECO:0000313" key="2">
    <source>
        <dbReference type="Proteomes" id="UP000231464"/>
    </source>
</evidence>
<dbReference type="SUPFAM" id="SSF109604">
    <property type="entry name" value="HD-domain/PDEase-like"/>
    <property type="match status" value="1"/>
</dbReference>
<evidence type="ECO:0000313" key="1">
    <source>
        <dbReference type="EMBL" id="PIT89911.1"/>
    </source>
</evidence>
<organism evidence="1 2">
    <name type="scientific">Candidatus Kuenenbacteria bacterium CG10_big_fil_rev_8_21_14_0_10_36_11</name>
    <dbReference type="NCBI Taxonomy" id="1974618"/>
    <lineage>
        <taxon>Bacteria</taxon>
        <taxon>Candidatus Kueneniibacteriota</taxon>
    </lineage>
</organism>
<dbReference type="CDD" id="cd00077">
    <property type="entry name" value="HDc"/>
    <property type="match status" value="1"/>
</dbReference>
<gene>
    <name evidence="1" type="ORF">COU23_01380</name>
</gene>
<accession>A0A2M6WAW3</accession>
<proteinExistence type="predicted"/>